<feature type="domain" description="Cobalamin biosynthesis protein CobT VWA" evidence="1">
    <location>
        <begin position="364"/>
        <end position="571"/>
    </location>
</feature>
<sequence length="577" mass="64715">MTQSAQQQARRQQRIEELCAASLRAMTGDAGLHYRGRRLYQGETRLPTHAPHLRIDPAQDDFADCRAAADGMALRLLHSDPALHRARCPEEPVERLIFELLEQLRVETRVPDDMPGMADNLRQRFESWSRAFYRSGLTEGSIGLLLYTVAQMCWSRLQARPVLEETEDYIEGTRASLVRELGTALYGLRRQRHDQAAYAEHALAIARIVATRVRAERAQAGDEEEEEEPAEAASDAFALLLDLEDGDGDEDGVAAATTGHSKTFEDAAQAYRVFTTRFDREVAAGSLVRRALLRENRERLDQATAEQAINLPRLARRLGSVLWEPRVDGRSFGEEEGRIDGRRLAQLVSSPTERRLFYRDQVKLGTDCAVSLLIDCSGSMKHHIMPVTMMAESLIRALEMIGASTELLGFTTGAWNGGRAYKAWMSGGRPRGPGRLNEVCHMVFKDAERSWRRARTDTAALLKPDLFREGIDGEAVDWACERLLARPENRRILIVISDGCPADSATNLANDPFYLDNHLKEVVARRSREGQVEVLGLGVGLDLSPFYRRCLATDMAQALDTHLFDEIVELIGGRHRR</sequence>
<dbReference type="PIRSF" id="PIRSF031715">
    <property type="entry name" value="Cob_chel_CobT"/>
    <property type="match status" value="1"/>
</dbReference>
<dbReference type="OrthoDB" id="6395027at2"/>
<dbReference type="Pfam" id="PF11775">
    <property type="entry name" value="CobT_C"/>
    <property type="match status" value="1"/>
</dbReference>
<organism evidence="2 3">
    <name type="scientific">Halomonas urmiana</name>
    <dbReference type="NCBI Taxonomy" id="490901"/>
    <lineage>
        <taxon>Bacteria</taxon>
        <taxon>Pseudomonadati</taxon>
        <taxon>Pseudomonadota</taxon>
        <taxon>Gammaproteobacteria</taxon>
        <taxon>Oceanospirillales</taxon>
        <taxon>Halomonadaceae</taxon>
        <taxon>Halomonas</taxon>
    </lineage>
</organism>
<dbReference type="Gene3D" id="3.40.50.410">
    <property type="entry name" value="von Willebrand factor, type A domain"/>
    <property type="match status" value="1"/>
</dbReference>
<dbReference type="GO" id="GO:0009236">
    <property type="term" value="P:cobalamin biosynthetic process"/>
    <property type="evidence" value="ECO:0007669"/>
    <property type="project" value="InterPro"/>
</dbReference>
<accession>A0A5R8MJF1</accession>
<dbReference type="InterPro" id="IPR051928">
    <property type="entry name" value="NorD/CobT"/>
</dbReference>
<dbReference type="InterPro" id="IPR006538">
    <property type="entry name" value="CobT"/>
</dbReference>
<evidence type="ECO:0000313" key="3">
    <source>
        <dbReference type="Proteomes" id="UP000306973"/>
    </source>
</evidence>
<evidence type="ECO:0000313" key="2">
    <source>
        <dbReference type="EMBL" id="TLF52137.1"/>
    </source>
</evidence>
<name>A0A5R8MJF1_9GAMM</name>
<keyword evidence="3" id="KW-1185">Reference proteome</keyword>
<evidence type="ECO:0000259" key="1">
    <source>
        <dbReference type="Pfam" id="PF11775"/>
    </source>
</evidence>
<dbReference type="RefSeq" id="WP_138180492.1">
    <property type="nucleotide sequence ID" value="NZ_VBUI01000007.1"/>
</dbReference>
<protein>
    <submittedName>
        <fullName evidence="2">Cobalt chelatase</fullName>
    </submittedName>
</protein>
<dbReference type="EMBL" id="VBUI01000007">
    <property type="protein sequence ID" value="TLF52137.1"/>
    <property type="molecule type" value="Genomic_DNA"/>
</dbReference>
<dbReference type="Pfam" id="PF06213">
    <property type="entry name" value="CobT"/>
    <property type="match status" value="1"/>
</dbReference>
<dbReference type="InterPro" id="IPR025861">
    <property type="entry name" value="CobT_VWA_dom"/>
</dbReference>
<proteinExistence type="predicted"/>
<reference evidence="2 3" key="1">
    <citation type="journal article" date="2007" name="Int. J. Syst. Evol. Microbiol.">
        <title>Halomonas saccharevitans sp. nov., Halomonas arcis sp. nov. and Halomonas subterranea sp. nov., halophilic bacteria isolated from hypersaline environments of China.</title>
        <authorList>
            <person name="Xu X.W."/>
            <person name="Wu Y.H."/>
            <person name="Zhou Z."/>
            <person name="Wang C.S."/>
            <person name="Zhou Y.G."/>
            <person name="Zhang H.B."/>
            <person name="Wang Y."/>
            <person name="Wu M."/>
        </authorList>
    </citation>
    <scope>NUCLEOTIDE SEQUENCE [LARGE SCALE GENOMIC DNA]</scope>
    <source>
        <strain evidence="2 3">TBZ3</strain>
    </source>
</reference>
<dbReference type="PANTHER" id="PTHR41248:SF1">
    <property type="entry name" value="NORD PROTEIN"/>
    <property type="match status" value="1"/>
</dbReference>
<dbReference type="PANTHER" id="PTHR41248">
    <property type="entry name" value="NORD PROTEIN"/>
    <property type="match status" value="1"/>
</dbReference>
<gene>
    <name evidence="2" type="ORF">FEI13_06325</name>
</gene>
<dbReference type="Proteomes" id="UP000306973">
    <property type="component" value="Unassembled WGS sequence"/>
</dbReference>
<dbReference type="InterPro" id="IPR036465">
    <property type="entry name" value="vWFA_dom_sf"/>
</dbReference>
<dbReference type="SUPFAM" id="SSF53300">
    <property type="entry name" value="vWA-like"/>
    <property type="match status" value="1"/>
</dbReference>
<dbReference type="AlphaFoldDB" id="A0A5R8MJF1"/>
<comment type="caution">
    <text evidence="2">The sequence shown here is derived from an EMBL/GenBank/DDBJ whole genome shotgun (WGS) entry which is preliminary data.</text>
</comment>